<evidence type="ECO:0000313" key="3">
    <source>
        <dbReference type="Proteomes" id="UP000005640"/>
    </source>
</evidence>
<name>A0A087WUL6_HUMAN</name>
<proteinExistence type="evidence at protein level"/>
<reference evidence="7" key="5">
    <citation type="journal article" date="2012" name="Proc. Natl. Acad. Sci. U.S.A.">
        <title>N-terminal acetylome analyses and functional insights of the N-terminal acetyltransferase NatB.</title>
        <authorList>
            <person name="Van Damme P."/>
            <person name="Lasa M."/>
            <person name="Polevoda B."/>
            <person name="Gazquez C."/>
            <person name="Elosegui-Artola A."/>
            <person name="Kim D.S."/>
            <person name="De Juan-Pardo E."/>
            <person name="Demeyer K."/>
            <person name="Hole K."/>
            <person name="Larrea E."/>
            <person name="Timmerman E."/>
            <person name="Prieto J."/>
            <person name="Arnesen T."/>
            <person name="Sherman F."/>
            <person name="Gevaert K."/>
            <person name="Aldabe R."/>
        </authorList>
    </citation>
    <scope>IDENTIFICATION BY MASS SPECTROMETRY [LARGE SCALE ANALYSIS]</scope>
</reference>
<feature type="compositionally biased region" description="Gly residues" evidence="1">
    <location>
        <begin position="1"/>
        <end position="12"/>
    </location>
</feature>
<evidence type="ECO:0007829" key="7">
    <source>
        <dbReference type="PubMed" id="22814378"/>
    </source>
</evidence>
<dbReference type="Ensembl" id="ENST00000620088.4">
    <property type="protein sequence ID" value="ENSP00000484108.1"/>
    <property type="gene ID" value="ENSG00000262919.8"/>
</dbReference>
<dbReference type="UCSC" id="uc065btv.1">
    <property type="organism name" value="human"/>
</dbReference>
<evidence type="ECO:0000313" key="2">
    <source>
        <dbReference type="Ensembl" id="ENSP00000478747.1"/>
    </source>
</evidence>
<dbReference type="GeneTree" id="ENSGT00940000155445"/>
<dbReference type="Bgee" id="ENSG00000262919">
    <property type="expression patterns" value="Expressed in tendon of biceps brachii and 182 other cell types or tissues"/>
</dbReference>
<reference evidence="2" key="6">
    <citation type="submission" date="2025-05" db="UniProtKB">
        <authorList>
            <consortium name="Ensembl"/>
        </authorList>
    </citation>
    <scope>IDENTIFICATION</scope>
</reference>
<dbReference type="EMBL" id="AF274858">
    <property type="status" value="NOT_ANNOTATED_CDS"/>
    <property type="molecule type" value="Genomic_DNA"/>
</dbReference>
<dbReference type="OrthoDB" id="79090at2759"/>
<sequence>MEAPEGGGGGPAARGPEGQPAPEARVHFRVARFIMEVSS</sequence>
<dbReference type="Proteomes" id="UP000005640">
    <property type="component" value="Chromosome X"/>
</dbReference>
<dbReference type="VEuPathDB" id="HostDB:ENSG00000262919"/>
<reference evidence="2 3" key="3">
    <citation type="journal article" date="2005" name="Nature">
        <title>The DNA sequence of the human X chromosome.</title>
        <authorList>
            <person name="Ross M.T."/>
            <person name="Grafham D.V."/>
            <person name="Coffey A.J."/>
            <person name="Scherer S."/>
            <person name="McLay K."/>
            <person name="Muzny D."/>
            <person name="Platzer M."/>
            <person name="Howell G.R."/>
            <person name="Burrows C."/>
            <person name="Bird C.P."/>
            <person name="Frankish A."/>
            <person name="Lovell F.L."/>
            <person name="Howe K.L."/>
            <person name="Ashurst J.L."/>
            <person name="Fulton R.S."/>
            <person name="Sudbrak R."/>
            <person name="Wen G."/>
            <person name="Jones M.C."/>
            <person name="Hurles M.E."/>
            <person name="Andrews T.D."/>
            <person name="Scott C.E."/>
            <person name="Searle S."/>
            <person name="Ramser J."/>
            <person name="Whittaker A."/>
            <person name="Deadman R."/>
            <person name="Carter N.P."/>
            <person name="Hunt S.E."/>
            <person name="Chen R."/>
            <person name="Cree A."/>
            <person name="Gunaratne P."/>
            <person name="Havlak P."/>
            <person name="Hodgson A."/>
            <person name="Metzker M.L."/>
            <person name="Richards S."/>
            <person name="Scott G."/>
            <person name="Steffen D."/>
            <person name="Sodergren E."/>
            <person name="Wheeler D.A."/>
            <person name="Worley K.C."/>
            <person name="Ainscough R."/>
            <person name="Ambrose K.D."/>
            <person name="Ansari-Lari M.A."/>
            <person name="Aradhya S."/>
            <person name="Ashwell R.I."/>
            <person name="Babbage A.K."/>
            <person name="Bagguley C.L."/>
            <person name="Ballabio A."/>
            <person name="Banerjee R."/>
            <person name="Barker G.E."/>
            <person name="Barlow K.F."/>
            <person name="Barrett I.P."/>
            <person name="Bates K.N."/>
            <person name="Beare D.M."/>
            <person name="Beasley H."/>
            <person name="Beasley O."/>
            <person name="Beck A."/>
            <person name="Bethel G."/>
            <person name="Blechschmidt K."/>
            <person name="Brady N."/>
            <person name="Bray-Allen S."/>
            <person name="Bridgeman A.M."/>
            <person name="Brown A.J."/>
            <person name="Brown M.J."/>
            <person name="Bonnin D."/>
            <person name="Bruford E.A."/>
            <person name="Buhay C."/>
            <person name="Burch P."/>
            <person name="Burford D."/>
            <person name="Burgess J."/>
            <person name="Burrill W."/>
            <person name="Burton J."/>
            <person name="Bye J.M."/>
            <person name="Carder C."/>
            <person name="Carrel L."/>
            <person name="Chako J."/>
            <person name="Chapman J.C."/>
            <person name="Chavez D."/>
            <person name="Chen E."/>
            <person name="Chen G."/>
            <person name="Chen Y."/>
            <person name="Chen Z."/>
            <person name="Chinault C."/>
            <person name="Ciccodicola A."/>
            <person name="Clark S.Y."/>
            <person name="Clarke G."/>
            <person name="Clee C.M."/>
            <person name="Clegg S."/>
            <person name="Clerc-Blankenburg K."/>
            <person name="Clifford K."/>
            <person name="Cobley V."/>
            <person name="Cole C.G."/>
            <person name="Conquer J.S."/>
            <person name="Corby N."/>
            <person name="Connor R.E."/>
            <person name="David R."/>
            <person name="Davies J."/>
            <person name="Davis C."/>
            <person name="Davis J."/>
            <person name="Delgado O."/>
            <person name="Deshazo D."/>
            <person name="Dhami P."/>
            <person name="Ding Y."/>
            <person name="Dinh H."/>
            <person name="Dodsworth S."/>
            <person name="Draper H."/>
            <person name="Dugan-Rocha S."/>
            <person name="Dunham A."/>
            <person name="Dunn M."/>
            <person name="Durbin K.J."/>
            <person name="Dutta I."/>
            <person name="Eades T."/>
            <person name="Ellwood M."/>
            <person name="Emery-Cohen A."/>
            <person name="Errington H."/>
            <person name="Evans K.L."/>
            <person name="Faulkner L."/>
            <person name="Francis F."/>
            <person name="Frankland J."/>
            <person name="Fraser A.E."/>
            <person name="Galgoczy P."/>
            <person name="Gilbert J."/>
            <person name="Gill R."/>
            <person name="Glockner G."/>
            <person name="Gregory S.G."/>
            <person name="Gribble S."/>
            <person name="Griffiths C."/>
            <person name="Grocock R."/>
            <person name="Gu Y."/>
            <person name="Gwilliam R."/>
            <person name="Hamilton C."/>
            <person name="Hart E.A."/>
            <person name="Hawes A."/>
            <person name="Heath P.D."/>
            <person name="Heitmann K."/>
            <person name="Hennig S."/>
            <person name="Hernandez J."/>
            <person name="Hinzmann B."/>
            <person name="Ho S."/>
            <person name="Hoffs M."/>
            <person name="Howden P.J."/>
            <person name="Huckle E.J."/>
            <person name="Hume J."/>
            <person name="Hunt P.J."/>
            <person name="Hunt A.R."/>
            <person name="Isherwood J."/>
            <person name="Jacob L."/>
            <person name="Johnson D."/>
            <person name="Jones S."/>
            <person name="de Jong P.J."/>
            <person name="Joseph S.S."/>
            <person name="Keenan S."/>
            <person name="Kelly S."/>
            <person name="Kershaw J.K."/>
            <person name="Khan Z."/>
            <person name="Kioschis P."/>
            <person name="Klages S."/>
            <person name="Knights A.J."/>
            <person name="Kosiura A."/>
            <person name="Kovar-Smith C."/>
            <person name="Laird G.K."/>
            <person name="Langford C."/>
            <person name="Lawlor S."/>
            <person name="Leversha M."/>
            <person name="Lewis L."/>
            <person name="Liu W."/>
            <person name="Lloyd C."/>
            <person name="Lloyd D.M."/>
            <person name="Loulseged H."/>
            <person name="Loveland J.E."/>
            <person name="Lovell J.D."/>
            <person name="Lozado R."/>
            <person name="Lu J."/>
            <person name="Lyne R."/>
            <person name="Ma J."/>
            <person name="Maheshwari M."/>
            <person name="Matthews L.H."/>
            <person name="McDowall J."/>
            <person name="McLaren S."/>
            <person name="McMurray A."/>
            <person name="Meidl P."/>
            <person name="Meitinger T."/>
            <person name="Milne S."/>
            <person name="Miner G."/>
            <person name="Mistry S.L."/>
            <person name="Morgan M."/>
            <person name="Morris S."/>
            <person name="Muller I."/>
            <person name="Mullikin J.C."/>
            <person name="Nguyen N."/>
            <person name="Nordsiek G."/>
            <person name="Nyakatura G."/>
            <person name="O'Dell C.N."/>
            <person name="Okwuonu G."/>
            <person name="Palmer S."/>
            <person name="Pandian R."/>
            <person name="Parker D."/>
            <person name="Parrish J."/>
            <person name="Pasternak S."/>
            <person name="Patel D."/>
            <person name="Pearce A.V."/>
            <person name="Pearson D.M."/>
            <person name="Pelan S.E."/>
            <person name="Perez L."/>
            <person name="Porter K.M."/>
            <person name="Ramsey Y."/>
            <person name="Reichwald K."/>
            <person name="Rhodes S."/>
            <person name="Ridler K.A."/>
            <person name="Schlessinger D."/>
            <person name="Schueler M.G."/>
            <person name="Sehra H.K."/>
            <person name="Shaw-Smith C."/>
            <person name="Shen H."/>
            <person name="Sheridan E.M."/>
            <person name="Shownkeen R."/>
            <person name="Skuce C.D."/>
            <person name="Smith M.L."/>
            <person name="Sotheran E.C."/>
            <person name="Steingruber H.E."/>
            <person name="Steward C.A."/>
            <person name="Storey R."/>
            <person name="Swann R.M."/>
            <person name="Swarbreck D."/>
            <person name="Tabor P.E."/>
            <person name="Taudien S."/>
            <person name="Taylor T."/>
            <person name="Teague B."/>
            <person name="Thomas K."/>
            <person name="Thorpe A."/>
            <person name="Timms K."/>
            <person name="Tracey A."/>
            <person name="Trevanion S."/>
            <person name="Tromans A.C."/>
            <person name="d'Urso M."/>
            <person name="Verduzco D."/>
            <person name="Villasana D."/>
            <person name="Waldron L."/>
            <person name="Wall M."/>
            <person name="Wang Q."/>
            <person name="Warren J."/>
            <person name="Warry G.L."/>
            <person name="Wei X."/>
            <person name="West A."/>
            <person name="Whitehead S.L."/>
            <person name="Whiteley M.N."/>
            <person name="Wilkinson J.E."/>
            <person name="Willey D.L."/>
            <person name="Williams G."/>
            <person name="Williams L."/>
            <person name="Williamson A."/>
            <person name="Williamson H."/>
            <person name="Wilming L."/>
            <person name="Woodmansey R.L."/>
            <person name="Wray P.W."/>
            <person name="Yen J."/>
            <person name="Zhang J."/>
            <person name="Zhou J."/>
            <person name="Zoghbi H."/>
            <person name="Zorilla S."/>
            <person name="Buck D."/>
            <person name="Reinhardt R."/>
            <person name="Poustka A."/>
            <person name="Rosenthal A."/>
            <person name="Lehrach H."/>
            <person name="Meindl A."/>
            <person name="Minx P.J."/>
            <person name="Hillier L.W."/>
            <person name="Willard H.F."/>
            <person name="Wilson R.K."/>
            <person name="Waterston R.H."/>
            <person name="Rice C.M."/>
            <person name="Vaudin M."/>
            <person name="Coulson A."/>
            <person name="Nelson D.L."/>
            <person name="Weinstock G."/>
            <person name="Sulston J.E."/>
            <person name="Durbin R."/>
            <person name="Hubbard T."/>
            <person name="Gibbs R.A."/>
            <person name="Beck S."/>
            <person name="Rogers J."/>
            <person name="Bentley D.R."/>
        </authorList>
    </citation>
    <scope>NUCLEOTIDE SEQUENCE [LARGE SCALE GENOMIC DNA]</scope>
</reference>
<dbReference type="AlphaFoldDB" id="A0A087WUL6"/>
<reference evidence="2" key="2">
    <citation type="journal article" date="2004" name="Nature">
        <title>Finishing the euchromatic sequence of the human genome.</title>
        <authorList>
            <consortium name="International Human Genome Sequencing Consortium"/>
        </authorList>
    </citation>
    <scope>NUCLEOTIDE SEQUENCE [LARGE SCALE GENOMIC DNA]</scope>
</reference>
<evidence type="ECO:0007829" key="6">
    <source>
        <dbReference type="PubMed" id="19413330"/>
    </source>
</evidence>
<organism evidence="2 3">
    <name type="scientific">Homo sapiens</name>
    <name type="common">Human</name>
    <dbReference type="NCBI Taxonomy" id="9606"/>
    <lineage>
        <taxon>Eukaryota</taxon>
        <taxon>Metazoa</taxon>
        <taxon>Chordata</taxon>
        <taxon>Craniata</taxon>
        <taxon>Vertebrata</taxon>
        <taxon>Euteleostomi</taxon>
        <taxon>Mammalia</taxon>
        <taxon>Eutheria</taxon>
        <taxon>Euarchontoglires</taxon>
        <taxon>Primates</taxon>
        <taxon>Haplorrhini</taxon>
        <taxon>Catarrhini</taxon>
        <taxon>Hominidae</taxon>
        <taxon>Homo</taxon>
    </lineage>
</organism>
<reference evidence="6" key="4">
    <citation type="journal article" date="2009" name="Anal. Chem.">
        <title>Lys-N and trypsin cover complementary parts of the phosphoproteome in a refined SCX-based approach.</title>
        <authorList>
            <person name="Gauci S."/>
            <person name="Helbig A.O."/>
            <person name="Slijper M."/>
            <person name="Krijgsveld J."/>
            <person name="Heck A.J."/>
            <person name="Mohammed S."/>
        </authorList>
    </citation>
    <scope>IDENTIFICATION BY MASS SPECTROMETRY [LARGE SCALE ANALYSIS]</scope>
</reference>
<feature type="compositionally biased region" description="Low complexity" evidence="1">
    <location>
        <begin position="13"/>
        <end position="23"/>
    </location>
</feature>
<evidence type="ECO:0000256" key="1">
    <source>
        <dbReference type="SAM" id="MobiDB-lite"/>
    </source>
</evidence>
<keyword evidence="4 5" id="KW-1267">Proteomics identification</keyword>
<keyword evidence="3" id="KW-1185">Reference proteome</keyword>
<feature type="region of interest" description="Disordered" evidence="1">
    <location>
        <begin position="1"/>
        <end position="24"/>
    </location>
</feature>
<dbReference type="HOGENOM" id="CLU_3319880_0_0_1"/>
<dbReference type="Ensembl" id="ENST00000621629.4">
    <property type="protein sequence ID" value="ENSP00000478747.1"/>
    <property type="gene ID" value="ENSG00000262919.8"/>
</dbReference>
<gene>
    <name evidence="2" type="primary">CCNQ</name>
</gene>
<dbReference type="OpenTargets" id="ENSG00000262919"/>
<dbReference type="HGNC" id="HGNC:28434">
    <property type="gene designation" value="CCNQ"/>
</dbReference>
<dbReference type="ExpressionAtlas" id="A0A087WUL6">
    <property type="expression patterns" value="baseline and differential"/>
</dbReference>
<dbReference type="EMBL" id="FQ908264">
    <property type="status" value="NOT_ANNOTATED_CDS"/>
    <property type="molecule type" value="Genomic_DNA"/>
</dbReference>
<protein>
    <submittedName>
        <fullName evidence="2">Cyclin Q</fullName>
    </submittedName>
</protein>
<evidence type="ECO:0007829" key="5">
    <source>
        <dbReference type="ProteomicsDB" id="A0A087WUL6"/>
    </source>
</evidence>
<accession>A0A087WUL6</accession>
<evidence type="ECO:0007829" key="4">
    <source>
        <dbReference type="PeptideAtlas" id="A0A087WUL6"/>
    </source>
</evidence>
<reference evidence="2" key="1">
    <citation type="journal article" date="2001" name="Nature">
        <title>Initial sequencing and analysis of the human genome.</title>
        <authorList>
            <consortium name="International Human Genome Sequencing Consortium"/>
            <person name="Lander E.S."/>
            <person name="Linton L.M."/>
            <person name="Birren B."/>
            <person name="Nusbaum C."/>
            <person name="Zody M.C."/>
            <person name="Baldwin J."/>
            <person name="Devon K."/>
            <person name="Dewar K."/>
            <person name="Doyle M."/>
            <person name="FitzHugh W."/>
            <person name="Funke R."/>
            <person name="Gage D."/>
            <person name="Harris K."/>
            <person name="Heaford A."/>
            <person name="Howland J."/>
            <person name="Kann L."/>
            <person name="Lehoczky J."/>
            <person name="LeVine R."/>
            <person name="McEwan P."/>
            <person name="McKernan K."/>
            <person name="Meldrim J."/>
            <person name="Mesirov J.P."/>
            <person name="Miranda C."/>
            <person name="Morris W."/>
            <person name="Naylor J."/>
            <person name="Raymond C."/>
            <person name="Rosetti M."/>
            <person name="Santos R."/>
            <person name="Sheridan A."/>
            <person name="Sougnez C."/>
            <person name="Stange-Thomann N."/>
            <person name="Stojanovic N."/>
            <person name="Subramanian A."/>
            <person name="Wyman D."/>
            <person name="Rogers J."/>
            <person name="Sulston J."/>
            <person name="Ainscough R."/>
            <person name="Beck S."/>
            <person name="Bentley D."/>
            <person name="Burton J."/>
            <person name="Clee C."/>
            <person name="Carter N."/>
            <person name="Coulson A."/>
            <person name="Deadman R."/>
            <person name="Deloukas P."/>
            <person name="Dunham A."/>
            <person name="Dunham I."/>
            <person name="Durbin R."/>
            <person name="French L."/>
            <person name="Grafham D."/>
            <person name="Gregory S."/>
            <person name="Hubbard T."/>
            <person name="Humphray S."/>
            <person name="Hunt A."/>
            <person name="Jones M."/>
            <person name="Lloyd C."/>
            <person name="McMurray A."/>
            <person name="Matthews L."/>
            <person name="Mercer S."/>
            <person name="Milne S."/>
            <person name="Mullikin J.C."/>
            <person name="Mungall A."/>
            <person name="Plumb R."/>
            <person name="Ross M."/>
            <person name="Shownkeen R."/>
            <person name="Sims S."/>
            <person name="Waterston R.H."/>
            <person name="Wilson R.K."/>
            <person name="Hillier L.W."/>
            <person name="McPherson J.D."/>
            <person name="Marra M.A."/>
            <person name="Mardis E.R."/>
            <person name="Fulton L.A."/>
            <person name="Chinwalla A.T."/>
            <person name="Pepin K.H."/>
            <person name="Gish W.R."/>
            <person name="Chissoe S.L."/>
            <person name="Wendl M.C."/>
            <person name="Delehaunty K.D."/>
            <person name="Miner T.L."/>
            <person name="Delehaunty A."/>
            <person name="Kramer J.B."/>
            <person name="Cook L.L."/>
            <person name="Fulton R.S."/>
            <person name="Johnson D.L."/>
            <person name="Minx P.J."/>
            <person name="Clifton S.W."/>
            <person name="Hawkins T."/>
            <person name="Branscomb E."/>
            <person name="Predki P."/>
            <person name="Richardson P."/>
            <person name="Wenning S."/>
            <person name="Slezak T."/>
            <person name="Doggett N."/>
            <person name="Cheng J.F."/>
            <person name="Olsen A."/>
            <person name="Lucas S."/>
            <person name="Elkin C."/>
            <person name="Uberbacher E."/>
            <person name="Frazier M."/>
            <person name="Gibbs R.A."/>
            <person name="Muzny D.M."/>
            <person name="Scherer S.E."/>
            <person name="Bouck J.B."/>
            <person name="Sodergren E.J."/>
            <person name="Worley K.C."/>
            <person name="Rives C.M."/>
            <person name="Gorrell J.H."/>
            <person name="Metzker M.L."/>
            <person name="Naylor S.L."/>
            <person name="Kucherlapati R.S."/>
            <person name="Nelson D.L."/>
            <person name="Weinstock G.M."/>
            <person name="Sakaki Y."/>
            <person name="Fujiyama A."/>
            <person name="Hattori M."/>
            <person name="Yada T."/>
            <person name="Toyoda A."/>
            <person name="Itoh T."/>
            <person name="Kawagoe C."/>
            <person name="Watanabe H."/>
            <person name="Totoki Y."/>
            <person name="Taylor T."/>
            <person name="Weissenbach J."/>
            <person name="Heilig R."/>
            <person name="Saurin W."/>
            <person name="Artiguenave F."/>
            <person name="Brottier P."/>
            <person name="Bruls T."/>
            <person name="Pelletier E."/>
            <person name="Robert C."/>
            <person name="Wincker P."/>
            <person name="Smith D.R."/>
            <person name="Doucette-Stamm L."/>
            <person name="Rubenfield M."/>
            <person name="Weinstock K."/>
            <person name="Lee H.M."/>
            <person name="Dubois J."/>
            <person name="Rosenthal A."/>
            <person name="Platzer M."/>
            <person name="Nyakatura G."/>
            <person name="Taudien S."/>
            <person name="Rump A."/>
            <person name="Yang H."/>
            <person name="Yu J."/>
            <person name="Wang J."/>
            <person name="Huang G."/>
            <person name="Gu J."/>
            <person name="Hood L."/>
            <person name="Rowen L."/>
            <person name="Madan A."/>
            <person name="Qin S."/>
            <person name="Davis R.W."/>
            <person name="Federspiel N.A."/>
            <person name="Abola A.P."/>
            <person name="Proctor M.J."/>
            <person name="Myers R.M."/>
            <person name="Schmutz J."/>
            <person name="Dickson M."/>
            <person name="Grimwood J."/>
            <person name="Cox D.R."/>
            <person name="Olson M.V."/>
            <person name="Kaul R."/>
            <person name="Raymond C."/>
            <person name="Shimizu N."/>
            <person name="Kawasaki K."/>
            <person name="Minoshima S."/>
            <person name="Evans G.A."/>
            <person name="Athanasiou M."/>
            <person name="Schultz R."/>
            <person name="Roe B.A."/>
            <person name="Chen F."/>
            <person name="Pan H."/>
            <person name="Ramser J."/>
            <person name="Lehrach H."/>
            <person name="Reinhardt R."/>
            <person name="McCombie W.R."/>
            <person name="de la Bastide M."/>
            <person name="Dedhia N."/>
            <person name="Blocker H."/>
            <person name="Hornischer K."/>
            <person name="Nordsiek G."/>
            <person name="Agarwala R."/>
            <person name="Aravind L."/>
            <person name="Bailey J.A."/>
            <person name="Bateman A."/>
            <person name="Batzoglou S."/>
            <person name="Birney E."/>
            <person name="Bork P."/>
            <person name="Brown D.G."/>
            <person name="Burge C.B."/>
            <person name="Cerutti L."/>
            <person name="Chen H.C."/>
            <person name="Church D."/>
            <person name="Clamp M."/>
            <person name="Copley R.R."/>
            <person name="Doerks T."/>
            <person name="Eddy S.R."/>
            <person name="Eichler E.E."/>
            <person name="Furey T.S."/>
            <person name="Galagan J."/>
            <person name="Gilbert J.G."/>
            <person name="Harmon C."/>
            <person name="Hayashizaki Y."/>
            <person name="Haussler D."/>
            <person name="Hermjakob H."/>
            <person name="Hokamp K."/>
            <person name="Jang W."/>
            <person name="Johnson L.S."/>
            <person name="Jones T.A."/>
            <person name="Kasif S."/>
            <person name="Kaspryzk A."/>
            <person name="Kennedy S."/>
            <person name="Kent W.J."/>
            <person name="Kitts P."/>
            <person name="Koonin E.V."/>
            <person name="Korf I."/>
            <person name="Kulp D."/>
            <person name="Lancet D."/>
            <person name="Lowe T.M."/>
            <person name="McLysaght A."/>
            <person name="Mikkelsen T."/>
            <person name="Moran J.V."/>
            <person name="Mulder N."/>
            <person name="Pollara V.J."/>
            <person name="Ponting C.P."/>
            <person name="Schuler G."/>
            <person name="Schultz J."/>
            <person name="Slater G."/>
            <person name="Smit A.F."/>
            <person name="Stupka E."/>
            <person name="Szustakowski J."/>
            <person name="Thierry-Mieg D."/>
            <person name="Thierry-Mieg J."/>
            <person name="Wagner L."/>
            <person name="Wallis J."/>
            <person name="Wheeler R."/>
            <person name="Williams A."/>
            <person name="Wolf Y.I."/>
            <person name="Wolfe K.H."/>
            <person name="Yang S.P."/>
            <person name="Yeh R.F."/>
            <person name="Collins F."/>
            <person name="Guyer M.S."/>
            <person name="Peterson J."/>
            <person name="Felsenfeld A."/>
            <person name="Wetterstrand K.A."/>
            <person name="Patrinos A."/>
            <person name="Morgan M.J."/>
            <person name="de Jong P."/>
            <person name="Catanese J.J."/>
            <person name="Osoegawa K."/>
            <person name="Shizuya H."/>
            <person name="Choi S."/>
            <person name="Chen Y.J."/>
        </authorList>
    </citation>
    <scope>NUCLEOTIDE SEQUENCE [LARGE SCALE GENOMIC DNA]</scope>
</reference>